<keyword evidence="2 7" id="KW-0378">Hydrolase</keyword>
<dbReference type="FunFam" id="3.20.20.190:FF:000039">
    <property type="entry name" value="Phosphoinositide phospholipase C"/>
    <property type="match status" value="1"/>
</dbReference>
<evidence type="ECO:0000313" key="11">
    <source>
        <dbReference type="Proteomes" id="UP000286134"/>
    </source>
</evidence>
<keyword evidence="5" id="KW-0807">Transducer</keyword>
<reference evidence="10 11" key="1">
    <citation type="journal article" date="2018" name="BMC Genomics">
        <title>Comparative genome analyses reveal sequence features reflecting distinct modes of host-adaptation between dicot and monocot powdery mildew.</title>
        <authorList>
            <person name="Wu Y."/>
            <person name="Ma X."/>
            <person name="Pan Z."/>
            <person name="Kale S.D."/>
            <person name="Song Y."/>
            <person name="King H."/>
            <person name="Zhang Q."/>
            <person name="Presley C."/>
            <person name="Deng X."/>
            <person name="Wei C.I."/>
            <person name="Xiao S."/>
        </authorList>
    </citation>
    <scope>NUCLEOTIDE SEQUENCE [LARGE SCALE GENOMIC DNA]</scope>
    <source>
        <strain evidence="10">UMSG2</strain>
    </source>
</reference>
<comment type="function">
    <text evidence="6">The production of the second messenger molecules diacylglycerol (DAG) and inositol 1,4,5-trisphosphate (IP3) is mediated by activated phosphatidylinositol-specific phospholipase C enzymes.</text>
</comment>
<evidence type="ECO:0000256" key="5">
    <source>
        <dbReference type="ARBA" id="ARBA00023224"/>
    </source>
</evidence>
<evidence type="ECO:0000256" key="8">
    <source>
        <dbReference type="SAM" id="MobiDB-lite"/>
    </source>
</evidence>
<dbReference type="Pfam" id="PF00388">
    <property type="entry name" value="PI-PLC-X"/>
    <property type="match status" value="1"/>
</dbReference>
<dbReference type="Gene3D" id="2.60.40.150">
    <property type="entry name" value="C2 domain"/>
    <property type="match status" value="1"/>
</dbReference>
<feature type="compositionally biased region" description="Basic and acidic residues" evidence="8">
    <location>
        <begin position="13"/>
        <end position="35"/>
    </location>
</feature>
<evidence type="ECO:0000259" key="9">
    <source>
        <dbReference type="PROSITE" id="PS50008"/>
    </source>
</evidence>
<protein>
    <recommendedName>
        <fullName evidence="7">Phosphoinositide phospholipase C</fullName>
        <ecNumber evidence="7">3.1.4.11</ecNumber>
    </recommendedName>
</protein>
<name>A0A420HZ82_9PEZI</name>
<dbReference type="PROSITE" id="PS50007">
    <property type="entry name" value="PIPLC_X_DOMAIN"/>
    <property type="match status" value="1"/>
</dbReference>
<dbReference type="OrthoDB" id="269822at2759"/>
<dbReference type="PANTHER" id="PTHR10336">
    <property type="entry name" value="PHOSPHOINOSITIDE-SPECIFIC PHOSPHOLIPASE C FAMILY PROTEIN"/>
    <property type="match status" value="1"/>
</dbReference>
<evidence type="ECO:0000256" key="6">
    <source>
        <dbReference type="ARBA" id="ARBA00059664"/>
    </source>
</evidence>
<dbReference type="PROSITE" id="PS50008">
    <property type="entry name" value="PIPLC_Y_DOMAIN"/>
    <property type="match status" value="1"/>
</dbReference>
<evidence type="ECO:0000256" key="1">
    <source>
        <dbReference type="ARBA" id="ARBA00001195"/>
    </source>
</evidence>
<dbReference type="InterPro" id="IPR001711">
    <property type="entry name" value="PLipase_C_Pinositol-sp_Y"/>
</dbReference>
<dbReference type="GO" id="GO:0051209">
    <property type="term" value="P:release of sequestered calcium ion into cytosol"/>
    <property type="evidence" value="ECO:0007669"/>
    <property type="project" value="TreeGrafter"/>
</dbReference>
<keyword evidence="4 7" id="KW-0443">Lipid metabolism</keyword>
<dbReference type="AlphaFoldDB" id="A0A420HZ82"/>
<dbReference type="CDD" id="cd00275">
    <property type="entry name" value="C2_PLC_like"/>
    <property type="match status" value="1"/>
</dbReference>
<evidence type="ECO:0000256" key="2">
    <source>
        <dbReference type="ARBA" id="ARBA00022801"/>
    </source>
</evidence>
<organism evidence="10 11">
    <name type="scientific">Erysiphe neolycopersici</name>
    <dbReference type="NCBI Taxonomy" id="212602"/>
    <lineage>
        <taxon>Eukaryota</taxon>
        <taxon>Fungi</taxon>
        <taxon>Dikarya</taxon>
        <taxon>Ascomycota</taxon>
        <taxon>Pezizomycotina</taxon>
        <taxon>Leotiomycetes</taxon>
        <taxon>Erysiphales</taxon>
        <taxon>Erysiphaceae</taxon>
        <taxon>Erysiphe</taxon>
    </lineage>
</organism>
<comment type="catalytic activity">
    <reaction evidence="1 7">
        <text>a 1,2-diacyl-sn-glycero-3-phospho-(1D-myo-inositol-4,5-bisphosphate) + H2O = 1D-myo-inositol 1,4,5-trisphosphate + a 1,2-diacyl-sn-glycerol + H(+)</text>
        <dbReference type="Rhea" id="RHEA:33179"/>
        <dbReference type="ChEBI" id="CHEBI:15377"/>
        <dbReference type="ChEBI" id="CHEBI:15378"/>
        <dbReference type="ChEBI" id="CHEBI:17815"/>
        <dbReference type="ChEBI" id="CHEBI:58456"/>
        <dbReference type="ChEBI" id="CHEBI:203600"/>
        <dbReference type="EC" id="3.1.4.11"/>
    </reaction>
</comment>
<dbReference type="InterPro" id="IPR017946">
    <property type="entry name" value="PLC-like_Pdiesterase_TIM-brl"/>
</dbReference>
<feature type="region of interest" description="Disordered" evidence="8">
    <location>
        <begin position="551"/>
        <end position="570"/>
    </location>
</feature>
<dbReference type="GO" id="GO:0016042">
    <property type="term" value="P:lipid catabolic process"/>
    <property type="evidence" value="ECO:0007669"/>
    <property type="project" value="UniProtKB-KW"/>
</dbReference>
<evidence type="ECO:0000256" key="3">
    <source>
        <dbReference type="ARBA" id="ARBA00022963"/>
    </source>
</evidence>
<dbReference type="Gene3D" id="3.20.20.190">
    <property type="entry name" value="Phosphatidylinositol (PI) phosphodiesterase"/>
    <property type="match status" value="2"/>
</dbReference>
<evidence type="ECO:0000256" key="7">
    <source>
        <dbReference type="RuleBase" id="RU361133"/>
    </source>
</evidence>
<dbReference type="PRINTS" id="PR00390">
    <property type="entry name" value="PHPHLIPASEC"/>
</dbReference>
<dbReference type="STRING" id="212602.A0A420HZ82"/>
<dbReference type="InterPro" id="IPR035892">
    <property type="entry name" value="C2_domain_sf"/>
</dbReference>
<accession>A0A420HZ82</accession>
<feature type="region of interest" description="Disordered" evidence="8">
    <location>
        <begin position="12"/>
        <end position="36"/>
    </location>
</feature>
<feature type="compositionally biased region" description="Low complexity" evidence="8">
    <location>
        <begin position="654"/>
        <end position="667"/>
    </location>
</feature>
<dbReference type="PANTHER" id="PTHR10336:SF82">
    <property type="entry name" value="PHOSPHOINOSITIDE PHOSPHOLIPASE C"/>
    <property type="match status" value="1"/>
</dbReference>
<dbReference type="SUPFAM" id="SSF51695">
    <property type="entry name" value="PLC-like phosphodiesterases"/>
    <property type="match status" value="1"/>
</dbReference>
<gene>
    <name evidence="10" type="ORF">OnM2_031052</name>
</gene>
<comment type="caution">
    <text evidence="10">The sequence shown here is derived from an EMBL/GenBank/DDBJ whole genome shotgun (WGS) entry which is preliminary data.</text>
</comment>
<feature type="domain" description="PI-PLC Y-box" evidence="9">
    <location>
        <begin position="435"/>
        <end position="548"/>
    </location>
</feature>
<dbReference type="Pfam" id="PF00387">
    <property type="entry name" value="PI-PLC-Y"/>
    <property type="match status" value="1"/>
</dbReference>
<evidence type="ECO:0000256" key="4">
    <source>
        <dbReference type="ARBA" id="ARBA00023098"/>
    </source>
</evidence>
<dbReference type="SMART" id="SM00148">
    <property type="entry name" value="PLCXc"/>
    <property type="match status" value="1"/>
</dbReference>
<sequence length="768" mass="86454">MTATAIDSIEGNKLIHDDHGKDHEDERIDEKERSTKHSTLTVAIKSHLRAVYDSLVKISKEPTNKTLNQSHFEEWLLNVQRVSSLRAKLCQEKDDGYSFDDWLNALFVHGFLEAQKEPEPKDLTKTLSNYYISSSHNTYLSGNQLMSRSKTGAYKNVLRRGCRCIEVDVHNGDIINNKTVEESPANKITVSQNIAPESSQPNVLSTRIASLIDRARQKRMRRLTEKRLADSNVQDQEILSPEQGKVLEKRISSLSLSSDSSSPSSSDDESFIESQVIHGEPIVMHGWTLTAPVGFRAVCRVIGQEAFKSSELPLIVSLEVHVDLEQQKTMVKIMKEEWGDMLVQAPIPGCNPKETLPKLEQLKRKILVKVKKCQQQQEQQPLQIEKKGELDTVGKQVDCSMPKDFEVHGQGSPGNENSDTSIAVNKKKTKICESLSNLGVYTHTEHFSRSFSSVSAQLPAHIFSIGESDLIDLDKNQRQELFTHNRNYIMRTYPAARRIDSSNPHPILFWRRGIQIVAMNWQKLDQGMMLNEGMFSGELGWALKPVGYHSSDSNGGNNGNSKSETRVGATAAGTTTVPTVEATAETAVKAADRNAAVKIMYQNMAYLRITILAGQHIPVPIDTTVKKFCPYICGELHICEDDEKIRSENELSGRRGSSNNNGNSMSNKYKQKTQYLEGDQLDFGRDGYQMNFHIHGHIQEDLSFFRFKIKDSRYLQDVLAAWACIRLDRLQSGYRLVRLLDTKSQETSGLLLVIIDKKYRPGQSPSTS</sequence>
<keyword evidence="11" id="KW-1185">Reference proteome</keyword>
<proteinExistence type="predicted"/>
<dbReference type="GO" id="GO:0004435">
    <property type="term" value="F:phosphatidylinositol-4,5-bisphosphate phospholipase C activity"/>
    <property type="evidence" value="ECO:0007669"/>
    <property type="project" value="UniProtKB-EC"/>
</dbReference>
<feature type="region of interest" description="Disordered" evidence="8">
    <location>
        <begin position="649"/>
        <end position="668"/>
    </location>
</feature>
<dbReference type="InterPro" id="IPR000909">
    <property type="entry name" value="PLipase_C_PInositol-sp_X_dom"/>
</dbReference>
<dbReference type="SMART" id="SM00149">
    <property type="entry name" value="PLCYc"/>
    <property type="match status" value="1"/>
</dbReference>
<evidence type="ECO:0000313" key="10">
    <source>
        <dbReference type="EMBL" id="RKF62734.1"/>
    </source>
</evidence>
<dbReference type="GO" id="GO:0048015">
    <property type="term" value="P:phosphatidylinositol-mediated signaling"/>
    <property type="evidence" value="ECO:0007669"/>
    <property type="project" value="TreeGrafter"/>
</dbReference>
<dbReference type="Proteomes" id="UP000286134">
    <property type="component" value="Unassembled WGS sequence"/>
</dbReference>
<dbReference type="InterPro" id="IPR001192">
    <property type="entry name" value="PI-PLC_fam"/>
</dbReference>
<dbReference type="EC" id="3.1.4.11" evidence="7"/>
<keyword evidence="3 7" id="KW-0442">Lipid degradation</keyword>
<dbReference type="EMBL" id="MCFK01003111">
    <property type="protein sequence ID" value="RKF62734.1"/>
    <property type="molecule type" value="Genomic_DNA"/>
</dbReference>